<evidence type="ECO:0000256" key="1">
    <source>
        <dbReference type="SAM" id="MobiDB-lite"/>
    </source>
</evidence>
<name>A0ABY1GZF0_9GAMM</name>
<organism evidence="3 4">
    <name type="scientific">Pseudoalteromonas lipolytica</name>
    <dbReference type="NCBI Taxonomy" id="570156"/>
    <lineage>
        <taxon>Bacteria</taxon>
        <taxon>Pseudomonadati</taxon>
        <taxon>Pseudomonadota</taxon>
        <taxon>Gammaproteobacteria</taxon>
        <taxon>Alteromonadales</taxon>
        <taxon>Pseudoalteromonadaceae</taxon>
        <taxon>Pseudoalteromonas</taxon>
    </lineage>
</organism>
<proteinExistence type="predicted"/>
<dbReference type="EMBL" id="FPAZ01000031">
    <property type="protein sequence ID" value="SFU02490.1"/>
    <property type="molecule type" value="Genomic_DNA"/>
</dbReference>
<evidence type="ECO:0000256" key="2">
    <source>
        <dbReference type="SAM" id="SignalP"/>
    </source>
</evidence>
<sequence>MLKANTLIFGGVATLCAPALAADEITAYQSFAGYSGLINTPNASVLDKGMIDIGYNNQLDLRGVKYLDGHNYIFSAGLFDGLEVSGQIASNSMHDNLFYSEGRGQLRDLSFNAKYQLPLIPAEWFSVALGAKDIGGAANNYETYYAVASKELWDFRFSAGYSVSDRLSGQMDGPFAGVEWQPFDWFALQAEHDADAFNAAARVTIPKKWLYDIGTLTFTSRFYSNSDFAEDDTYWGVNFSLPLSPRAAKIQKLEAAPVTATPTAKQTIITDSAPKNSTLQNSSHKQAAYKPVTTLPAQVTKPEHLHNKKQMNNEALSLKRALSNDGFENILVGYNKQNQLVVKFENAVFNQNDLDALGLVLGRVAEHIEDQNTEFYVQLEKYEIPQFHVIGKVSNYNAFLNNNASPDLQVNLGAMSMPAGLSWIGLTSANSPYFKPRVTLSPALTSSHATELGVLDYSLALRADVDIPLWKGAGISLGGQVHVTDSDDFEENAPFKHYREESDFDRAMLYQTFALPWGFYNQTQLGYMKDRYDFMGVRNETGWLSPEGRHKVTADFGYFEYQDYDLTKEYQTLSYQFNWVEQDITLHATAGNFWYEDSGARVESRFWFGDSYLAVYLEDTNVQKVGLAFSIPLSPRKDMAVSKYGQVKGTNAWRHAVSTQIGESHNQLVFNQAYVPAKAVNLDNAWFNQGRMSTQYVYSNLTRLKEVYSQYR</sequence>
<feature type="signal peptide" evidence="2">
    <location>
        <begin position="1"/>
        <end position="21"/>
    </location>
</feature>
<comment type="caution">
    <text evidence="3">The sequence shown here is derived from an EMBL/GenBank/DDBJ whole genome shotgun (WGS) entry which is preliminary data.</text>
</comment>
<feature type="chain" id="PRO_5045699315" evidence="2">
    <location>
        <begin position="22"/>
        <end position="712"/>
    </location>
</feature>
<protein>
    <submittedName>
        <fullName evidence="3">Exopolysaccharide biosynthesis protein YbjH</fullName>
    </submittedName>
</protein>
<dbReference type="RefSeq" id="WP_074989857.1">
    <property type="nucleotide sequence ID" value="NZ_FPAZ01000031.1"/>
</dbReference>
<keyword evidence="2" id="KW-0732">Signal</keyword>
<dbReference type="Pfam" id="PF06082">
    <property type="entry name" value="YjbH"/>
    <property type="match status" value="2"/>
</dbReference>
<evidence type="ECO:0000313" key="4">
    <source>
        <dbReference type="Proteomes" id="UP000183805"/>
    </source>
</evidence>
<evidence type="ECO:0000313" key="3">
    <source>
        <dbReference type="EMBL" id="SFU02490.1"/>
    </source>
</evidence>
<gene>
    <name evidence="3" type="ORF">SAMN04487854_1312</name>
</gene>
<feature type="compositionally biased region" description="Polar residues" evidence="1">
    <location>
        <begin position="266"/>
        <end position="285"/>
    </location>
</feature>
<reference evidence="3 4" key="1">
    <citation type="submission" date="2016-10" db="EMBL/GenBank/DDBJ databases">
        <authorList>
            <person name="Varghese N."/>
            <person name="Submissions S."/>
        </authorList>
    </citation>
    <scope>NUCLEOTIDE SEQUENCE [LARGE SCALE GENOMIC DNA]</scope>
    <source>
        <strain evidence="3 4">CGMCC 1.8499</strain>
    </source>
</reference>
<keyword evidence="4" id="KW-1185">Reference proteome</keyword>
<dbReference type="InterPro" id="IPR010344">
    <property type="entry name" value="YbjH"/>
</dbReference>
<feature type="region of interest" description="Disordered" evidence="1">
    <location>
        <begin position="266"/>
        <end position="290"/>
    </location>
</feature>
<dbReference type="Proteomes" id="UP000183805">
    <property type="component" value="Unassembled WGS sequence"/>
</dbReference>
<accession>A0ABY1GZF0</accession>